<evidence type="ECO:0000313" key="2">
    <source>
        <dbReference type="EMBL" id="CAE0240506.1"/>
    </source>
</evidence>
<feature type="domain" description="Ribosome biogenesis protein BMS1/TSR1 C-terminal" evidence="1">
    <location>
        <begin position="1"/>
        <end position="191"/>
    </location>
</feature>
<dbReference type="GO" id="GO:0034511">
    <property type="term" value="F:U3 snoRNA binding"/>
    <property type="evidence" value="ECO:0007669"/>
    <property type="project" value="TreeGrafter"/>
</dbReference>
<dbReference type="PANTHER" id="PTHR12858:SF1">
    <property type="entry name" value="PRE-RRNA-PROCESSING PROTEIN TSR1 HOMOLOG"/>
    <property type="match status" value="1"/>
</dbReference>
<dbReference type="GO" id="GO:0003924">
    <property type="term" value="F:GTPase activity"/>
    <property type="evidence" value="ECO:0007669"/>
    <property type="project" value="TreeGrafter"/>
</dbReference>
<reference evidence="2" key="1">
    <citation type="submission" date="2021-01" db="EMBL/GenBank/DDBJ databases">
        <authorList>
            <person name="Corre E."/>
            <person name="Pelletier E."/>
            <person name="Niang G."/>
            <person name="Scheremetjew M."/>
            <person name="Finn R."/>
            <person name="Kale V."/>
            <person name="Holt S."/>
            <person name="Cochrane G."/>
            <person name="Meng A."/>
            <person name="Brown T."/>
            <person name="Cohen L."/>
        </authorList>
    </citation>
    <scope>NUCLEOTIDE SEQUENCE</scope>
    <source>
        <strain evidence="2">NIES-2562</strain>
    </source>
</reference>
<proteinExistence type="predicted"/>
<sequence>MRFENRMTVVHFKVQRSGEYDEPIKSKTPMVMSSGFRRFIARPIYSTHSSHMDKHKFERFWQKERFCVASIYAPAHMVPESTLLFLKREDTGSEQFVGSGSVLSCDPNRIILRRIVLAGFPFKVHKRKSVVRFMFFNRDDIRWFKPVDLWTKRGRRGHILDSIGSHGYMKCVFDQTVQHHDTVCMSLYKRTFPKWEGEVPVVESTYHV</sequence>
<protein>
    <recommendedName>
        <fullName evidence="1">Ribosome biogenesis protein BMS1/TSR1 C-terminal domain-containing protein</fullName>
    </recommendedName>
</protein>
<dbReference type="GO" id="GO:0005525">
    <property type="term" value="F:GTP binding"/>
    <property type="evidence" value="ECO:0007669"/>
    <property type="project" value="TreeGrafter"/>
</dbReference>
<dbReference type="PANTHER" id="PTHR12858">
    <property type="entry name" value="RIBOSOME BIOGENESIS PROTEIN"/>
    <property type="match status" value="1"/>
</dbReference>
<dbReference type="AlphaFoldDB" id="A0A7S3CYP3"/>
<dbReference type="GO" id="GO:0030688">
    <property type="term" value="C:preribosome, small subunit precursor"/>
    <property type="evidence" value="ECO:0007669"/>
    <property type="project" value="TreeGrafter"/>
</dbReference>
<name>A0A7S3CYP3_9EUKA</name>
<accession>A0A7S3CYP3</accession>
<organism evidence="2">
    <name type="scientific">Palpitomonas bilix</name>
    <dbReference type="NCBI Taxonomy" id="652834"/>
    <lineage>
        <taxon>Eukaryota</taxon>
        <taxon>Eukaryota incertae sedis</taxon>
    </lineage>
</organism>
<dbReference type="InterPro" id="IPR039761">
    <property type="entry name" value="Bms1/Tsr1"/>
</dbReference>
<dbReference type="Pfam" id="PF04950">
    <property type="entry name" value="RIBIOP_C"/>
    <property type="match status" value="1"/>
</dbReference>
<evidence type="ECO:0000259" key="1">
    <source>
        <dbReference type="SMART" id="SM01362"/>
    </source>
</evidence>
<dbReference type="InterPro" id="IPR007034">
    <property type="entry name" value="BMS1_TSR1_C"/>
</dbReference>
<dbReference type="SMART" id="SM01362">
    <property type="entry name" value="DUF663"/>
    <property type="match status" value="1"/>
</dbReference>
<dbReference type="GO" id="GO:0000462">
    <property type="term" value="P:maturation of SSU-rRNA from tricistronic rRNA transcript (SSU-rRNA, 5.8S rRNA, LSU-rRNA)"/>
    <property type="evidence" value="ECO:0007669"/>
    <property type="project" value="TreeGrafter"/>
</dbReference>
<gene>
    <name evidence="2" type="ORF">PBIL07802_LOCUS2665</name>
</gene>
<dbReference type="GO" id="GO:0000479">
    <property type="term" value="P:endonucleolytic cleavage of tricistronic rRNA transcript (SSU-rRNA, 5.8S rRNA, LSU-rRNA)"/>
    <property type="evidence" value="ECO:0007669"/>
    <property type="project" value="TreeGrafter"/>
</dbReference>
<dbReference type="EMBL" id="HBIB01004424">
    <property type="protein sequence ID" value="CAE0240506.1"/>
    <property type="molecule type" value="Transcribed_RNA"/>
</dbReference>